<keyword evidence="7 9" id="KW-0472">Membrane</keyword>
<feature type="transmembrane region" description="Helical" evidence="9">
    <location>
        <begin position="125"/>
        <end position="143"/>
    </location>
</feature>
<dbReference type="PANTHER" id="PTHR30472">
    <property type="entry name" value="FERRIC ENTEROBACTIN TRANSPORT SYSTEM PERMEASE PROTEIN"/>
    <property type="match status" value="1"/>
</dbReference>
<keyword evidence="4" id="KW-1003">Cell membrane</keyword>
<keyword evidence="6 9" id="KW-1133">Transmembrane helix</keyword>
<organism evidence="10 11">
    <name type="scientific">Streptomyces spiramenti</name>
    <dbReference type="NCBI Taxonomy" id="2720606"/>
    <lineage>
        <taxon>Bacteria</taxon>
        <taxon>Bacillati</taxon>
        <taxon>Actinomycetota</taxon>
        <taxon>Actinomycetes</taxon>
        <taxon>Kitasatosporales</taxon>
        <taxon>Streptomycetaceae</taxon>
        <taxon>Streptomyces</taxon>
    </lineage>
</organism>
<evidence type="ECO:0000256" key="1">
    <source>
        <dbReference type="ARBA" id="ARBA00004651"/>
    </source>
</evidence>
<accession>A0ABX1AII7</accession>
<protein>
    <submittedName>
        <fullName evidence="10">Iron chelate uptake ABC transporter family permease subunit</fullName>
    </submittedName>
</protein>
<feature type="transmembrane region" description="Helical" evidence="9">
    <location>
        <begin position="222"/>
        <end position="241"/>
    </location>
</feature>
<dbReference type="InterPro" id="IPR037294">
    <property type="entry name" value="ABC_BtuC-like"/>
</dbReference>
<feature type="transmembrane region" description="Helical" evidence="9">
    <location>
        <begin position="176"/>
        <end position="201"/>
    </location>
</feature>
<evidence type="ECO:0000256" key="4">
    <source>
        <dbReference type="ARBA" id="ARBA00022475"/>
    </source>
</evidence>
<comment type="subcellular location">
    <subcellularLocation>
        <location evidence="1">Cell membrane</location>
        <topology evidence="1">Multi-pass membrane protein</topology>
    </subcellularLocation>
</comment>
<proteinExistence type="inferred from homology"/>
<keyword evidence="5 9" id="KW-0812">Transmembrane</keyword>
<feature type="transmembrane region" description="Helical" evidence="9">
    <location>
        <begin position="335"/>
        <end position="357"/>
    </location>
</feature>
<feature type="region of interest" description="Disordered" evidence="8">
    <location>
        <begin position="1"/>
        <end position="44"/>
    </location>
</feature>
<comment type="similarity">
    <text evidence="2">Belongs to the binding-protein-dependent transport system permease family. FecCD subfamily.</text>
</comment>
<evidence type="ECO:0000313" key="11">
    <source>
        <dbReference type="Proteomes" id="UP000746503"/>
    </source>
</evidence>
<evidence type="ECO:0000313" key="10">
    <source>
        <dbReference type="EMBL" id="NJP66040.1"/>
    </source>
</evidence>
<feature type="transmembrane region" description="Helical" evidence="9">
    <location>
        <begin position="311"/>
        <end position="329"/>
    </location>
</feature>
<sequence>MPVSEQPPPAEPQSATGRVAPASRRGDRGEPPPSRCRRRPRLPRFTAPPPGARVAIVGVLVVVAAVCYLLLFIRGSFQFAFDRRLTTLGTMVVVAFAHAIATVVFQTVTSNRILTPSIMGFDSLYVMMQTAMVFVFGGSALARTDGLPKLVVQTVLMVLFAVLLYRWLFAGRFANLHLLLLVGVVLGLAFESLSSFLQRLLSPTDYDMLSVRLFGRMSNSDGSYLPLAFAVCLVVGAVVWHRRHRLDTLLLGRDTSVGLGVDHKRELTVLLVLVAVLVAFATALAGPMTFFGFLVATLAYQLTGTHEHRHVLPMAFLLGLFTLVAGQFLMQHVFYAAGFLTVIIEFVGGIVFLVLLLRKGTL</sequence>
<evidence type="ECO:0000256" key="3">
    <source>
        <dbReference type="ARBA" id="ARBA00022448"/>
    </source>
</evidence>
<evidence type="ECO:0000256" key="7">
    <source>
        <dbReference type="ARBA" id="ARBA00023136"/>
    </source>
</evidence>
<feature type="transmembrane region" description="Helical" evidence="9">
    <location>
        <begin position="85"/>
        <end position="105"/>
    </location>
</feature>
<dbReference type="SUPFAM" id="SSF81345">
    <property type="entry name" value="ABC transporter involved in vitamin B12 uptake, BtuC"/>
    <property type="match status" value="1"/>
</dbReference>
<evidence type="ECO:0000256" key="2">
    <source>
        <dbReference type="ARBA" id="ARBA00007935"/>
    </source>
</evidence>
<comment type="caution">
    <text evidence="10">The sequence shown here is derived from an EMBL/GenBank/DDBJ whole genome shotgun (WGS) entry which is preliminary data.</text>
</comment>
<evidence type="ECO:0000256" key="8">
    <source>
        <dbReference type="SAM" id="MobiDB-lite"/>
    </source>
</evidence>
<keyword evidence="11" id="KW-1185">Reference proteome</keyword>
<name>A0ABX1AII7_9ACTN</name>
<dbReference type="Pfam" id="PF01032">
    <property type="entry name" value="FecCD"/>
    <property type="match status" value="1"/>
</dbReference>
<dbReference type="EMBL" id="JAAVJB010000033">
    <property type="protein sequence ID" value="NJP66040.1"/>
    <property type="molecule type" value="Genomic_DNA"/>
</dbReference>
<evidence type="ECO:0000256" key="9">
    <source>
        <dbReference type="SAM" id="Phobius"/>
    </source>
</evidence>
<feature type="compositionally biased region" description="Pro residues" evidence="8">
    <location>
        <begin position="1"/>
        <end position="11"/>
    </location>
</feature>
<keyword evidence="3" id="KW-0813">Transport</keyword>
<dbReference type="PANTHER" id="PTHR30472:SF19">
    <property type="entry name" value="PETROBACTIN IMPORT SYSTEM PERMEASE PROTEIN YCLO"/>
    <property type="match status" value="1"/>
</dbReference>
<feature type="transmembrane region" description="Helical" evidence="9">
    <location>
        <begin position="269"/>
        <end position="299"/>
    </location>
</feature>
<feature type="transmembrane region" description="Helical" evidence="9">
    <location>
        <begin position="52"/>
        <end position="73"/>
    </location>
</feature>
<reference evidence="10 11" key="1">
    <citation type="submission" date="2020-03" db="EMBL/GenBank/DDBJ databases">
        <title>Draft genome of Streptomyces sp. ventii, isolated from the Axial Seamount in the Pacific Ocean, and resequencing of the two type strains Streptomyces lonarensis strain NCL 716 and Streptomyces bohaiensis strain 11A07.</title>
        <authorList>
            <person name="Loughran R.M."/>
            <person name="Pfannmuller K.M."/>
            <person name="Wasson B.J."/>
            <person name="Deadmond M.C."/>
            <person name="Paddock B.E."/>
            <person name="Koyack M.J."/>
            <person name="Gallegos D.A."/>
            <person name="Mitchell E.A."/>
            <person name="Ushijima B."/>
            <person name="Saw J.H."/>
            <person name="Mcphail K.L."/>
            <person name="Videau P."/>
        </authorList>
    </citation>
    <scope>NUCLEOTIDE SEQUENCE [LARGE SCALE GENOMIC DNA]</scope>
    <source>
        <strain evidence="11">5675061</strain>
    </source>
</reference>
<dbReference type="InterPro" id="IPR000522">
    <property type="entry name" value="ABC_transptr_permease_BtuC"/>
</dbReference>
<dbReference type="Gene3D" id="1.10.3470.10">
    <property type="entry name" value="ABC transporter involved in vitamin B12 uptake, BtuC"/>
    <property type="match status" value="1"/>
</dbReference>
<evidence type="ECO:0000256" key="5">
    <source>
        <dbReference type="ARBA" id="ARBA00022692"/>
    </source>
</evidence>
<feature type="transmembrane region" description="Helical" evidence="9">
    <location>
        <begin position="150"/>
        <end position="170"/>
    </location>
</feature>
<dbReference type="Proteomes" id="UP000746503">
    <property type="component" value="Unassembled WGS sequence"/>
</dbReference>
<evidence type="ECO:0000256" key="6">
    <source>
        <dbReference type="ARBA" id="ARBA00022989"/>
    </source>
</evidence>
<gene>
    <name evidence="10" type="ORF">HCJ92_06975</name>
</gene>